<protein>
    <submittedName>
        <fullName evidence="2">Uncharacterized protein</fullName>
    </submittedName>
</protein>
<sequence length="107" mass="11521">MRGFTRRPTPYGTHSWTTVVVSQHSPNDAPRRSRSSAPSSTNAPSAPLRNTAVNPSHSARRTGRNVASRNRISDCREGSAACSKTGCQNSRNANASSAHKIEKFPDS</sequence>
<evidence type="ECO:0000313" key="2">
    <source>
        <dbReference type="EMBL" id="VVC34770.1"/>
    </source>
</evidence>
<organism evidence="2 3">
    <name type="scientific">Cinara cedri</name>
    <dbReference type="NCBI Taxonomy" id="506608"/>
    <lineage>
        <taxon>Eukaryota</taxon>
        <taxon>Metazoa</taxon>
        <taxon>Ecdysozoa</taxon>
        <taxon>Arthropoda</taxon>
        <taxon>Hexapoda</taxon>
        <taxon>Insecta</taxon>
        <taxon>Pterygota</taxon>
        <taxon>Neoptera</taxon>
        <taxon>Paraneoptera</taxon>
        <taxon>Hemiptera</taxon>
        <taxon>Sternorrhyncha</taxon>
        <taxon>Aphidomorpha</taxon>
        <taxon>Aphidoidea</taxon>
        <taxon>Aphididae</taxon>
        <taxon>Lachninae</taxon>
        <taxon>Cinara</taxon>
    </lineage>
</organism>
<dbReference type="AlphaFoldDB" id="A0A5E4MZ81"/>
<dbReference type="EMBL" id="CABPRJ010001013">
    <property type="protein sequence ID" value="VVC34770.1"/>
    <property type="molecule type" value="Genomic_DNA"/>
</dbReference>
<feature type="compositionally biased region" description="Low complexity" evidence="1">
    <location>
        <begin position="35"/>
        <end position="47"/>
    </location>
</feature>
<keyword evidence="3" id="KW-1185">Reference proteome</keyword>
<gene>
    <name evidence="2" type="ORF">CINCED_3A011634</name>
</gene>
<dbReference type="Proteomes" id="UP000325440">
    <property type="component" value="Unassembled WGS sequence"/>
</dbReference>
<reference evidence="2 3" key="1">
    <citation type="submission" date="2019-08" db="EMBL/GenBank/DDBJ databases">
        <authorList>
            <person name="Alioto T."/>
            <person name="Alioto T."/>
            <person name="Gomez Garrido J."/>
        </authorList>
    </citation>
    <scope>NUCLEOTIDE SEQUENCE [LARGE SCALE GENOMIC DNA]</scope>
</reference>
<feature type="region of interest" description="Disordered" evidence="1">
    <location>
        <begin position="1"/>
        <end position="107"/>
    </location>
</feature>
<evidence type="ECO:0000313" key="3">
    <source>
        <dbReference type="Proteomes" id="UP000325440"/>
    </source>
</evidence>
<feature type="compositionally biased region" description="Polar residues" evidence="1">
    <location>
        <begin position="85"/>
        <end position="97"/>
    </location>
</feature>
<accession>A0A5E4MZ81</accession>
<feature type="compositionally biased region" description="Polar residues" evidence="1">
    <location>
        <begin position="12"/>
        <end position="24"/>
    </location>
</feature>
<name>A0A5E4MZ81_9HEMI</name>
<evidence type="ECO:0000256" key="1">
    <source>
        <dbReference type="SAM" id="MobiDB-lite"/>
    </source>
</evidence>
<proteinExistence type="predicted"/>
<feature type="non-terminal residue" evidence="2">
    <location>
        <position position="107"/>
    </location>
</feature>